<reference evidence="3" key="1">
    <citation type="journal article" date="2012" name="Mol. Plant Microbe Interact.">
        <title>A highly conserved effector in Fusarium oxysporum is required for full virulence on Arabidopsis.</title>
        <authorList>
            <person name="Thatcher L.F."/>
            <person name="Gardiner D.M."/>
            <person name="Kazan K."/>
            <person name="Manners J."/>
        </authorList>
    </citation>
    <scope>NUCLEOTIDE SEQUENCE [LARGE SCALE GENOMIC DNA]</scope>
    <source>
        <strain evidence="3">Fo5176</strain>
    </source>
</reference>
<dbReference type="AlphaFoldDB" id="F9FTE4"/>
<comment type="caution">
    <text evidence="3">The sequence shown here is derived from an EMBL/GenBank/DDBJ whole genome shotgun (WGS) entry which is preliminary data.</text>
</comment>
<feature type="region of interest" description="Disordered" evidence="1">
    <location>
        <begin position="210"/>
        <end position="248"/>
    </location>
</feature>
<keyword evidence="2" id="KW-1133">Transmembrane helix</keyword>
<keyword evidence="2" id="KW-0812">Transmembrane</keyword>
<sequence>MRQRRRIRNSTKPFVGRSTGMHFMLTGAPVFNTWCGIAGQLMLLPNGGPFVNLKHHSELVDSPASSQSNTPSKKESAILKMILASMTAGRPKEILQLPPIRYHEMRTSTQAEPFSIIGIEAWTTEGQHLLRYARHKSKRRLAFMGLAWLQKAQAEAQGSLLRIATNIADGLPADNMPSTKQIQPRRYLGALFKEDLKQLNSYIKGEIQEKRKSYDAGGDNKEEDLSLEGDGSEEDEPNFKQGGRVSSG</sequence>
<evidence type="ECO:0000256" key="2">
    <source>
        <dbReference type="SAM" id="Phobius"/>
    </source>
</evidence>
<keyword evidence="2" id="KW-0472">Membrane</keyword>
<evidence type="ECO:0000256" key="1">
    <source>
        <dbReference type="SAM" id="MobiDB-lite"/>
    </source>
</evidence>
<organism evidence="3">
    <name type="scientific">Fusarium oxysporum (strain Fo5176)</name>
    <name type="common">Fusarium vascular wilt</name>
    <dbReference type="NCBI Taxonomy" id="660025"/>
    <lineage>
        <taxon>Eukaryota</taxon>
        <taxon>Fungi</taxon>
        <taxon>Dikarya</taxon>
        <taxon>Ascomycota</taxon>
        <taxon>Pezizomycotina</taxon>
        <taxon>Sordariomycetes</taxon>
        <taxon>Hypocreomycetidae</taxon>
        <taxon>Hypocreales</taxon>
        <taxon>Nectriaceae</taxon>
        <taxon>Fusarium</taxon>
        <taxon>Fusarium oxysporum species complex</taxon>
    </lineage>
</organism>
<evidence type="ECO:0000313" key="3">
    <source>
        <dbReference type="EMBL" id="EGU79807.1"/>
    </source>
</evidence>
<feature type="compositionally biased region" description="Acidic residues" evidence="1">
    <location>
        <begin position="225"/>
        <end position="236"/>
    </location>
</feature>
<dbReference type="EMBL" id="AFQF01002604">
    <property type="protein sequence ID" value="EGU79807.1"/>
    <property type="molecule type" value="Genomic_DNA"/>
</dbReference>
<feature type="compositionally biased region" description="Basic and acidic residues" evidence="1">
    <location>
        <begin position="210"/>
        <end position="224"/>
    </location>
</feature>
<gene>
    <name evidence="3" type="ORF">FOXB_09666</name>
</gene>
<dbReference type="OrthoDB" id="5021629at2759"/>
<feature type="transmembrane region" description="Helical" evidence="2">
    <location>
        <begin position="21"/>
        <end position="44"/>
    </location>
</feature>
<name>F9FTE4_FUSOF</name>
<protein>
    <submittedName>
        <fullName evidence="3">Uncharacterized protein</fullName>
    </submittedName>
</protein>
<accession>F9FTE4</accession>
<proteinExistence type="predicted"/>